<evidence type="ECO:0000256" key="3">
    <source>
        <dbReference type="ARBA" id="ARBA00023164"/>
    </source>
</evidence>
<dbReference type="GO" id="GO:0006537">
    <property type="term" value="P:glutamate biosynthetic process"/>
    <property type="evidence" value="ECO:0007669"/>
    <property type="project" value="UniProtKB-KW"/>
</dbReference>
<dbReference type="SUPFAM" id="SSF46548">
    <property type="entry name" value="alpha-helical ferredoxin"/>
    <property type="match status" value="1"/>
</dbReference>
<evidence type="ECO:0000313" key="6">
    <source>
        <dbReference type="EMBL" id="VAW78968.1"/>
    </source>
</evidence>
<evidence type="ECO:0000256" key="2">
    <source>
        <dbReference type="ARBA" id="ARBA00023002"/>
    </source>
</evidence>
<dbReference type="InterPro" id="IPR009051">
    <property type="entry name" value="Helical_ferredxn"/>
</dbReference>
<name>A0A3B0YDJ9_9ZZZZ</name>
<dbReference type="NCBIfam" id="TIGR01317">
    <property type="entry name" value="GOGAT_sm_gam"/>
    <property type="match status" value="1"/>
</dbReference>
<dbReference type="InterPro" id="IPR006005">
    <property type="entry name" value="Glut_synth_ssu1"/>
</dbReference>
<evidence type="ECO:0000256" key="4">
    <source>
        <dbReference type="ARBA" id="ARBA00029440"/>
    </source>
</evidence>
<dbReference type="SUPFAM" id="SSF51971">
    <property type="entry name" value="Nucleotide-binding domain"/>
    <property type="match status" value="2"/>
</dbReference>
<organism evidence="6">
    <name type="scientific">hydrothermal vent metagenome</name>
    <dbReference type="NCBI Taxonomy" id="652676"/>
    <lineage>
        <taxon>unclassified sequences</taxon>
        <taxon>metagenomes</taxon>
        <taxon>ecological metagenomes</taxon>
    </lineage>
</organism>
<dbReference type="InterPro" id="IPR051394">
    <property type="entry name" value="Glutamate_Synthase"/>
</dbReference>
<dbReference type="EMBL" id="UOFM01000289">
    <property type="protein sequence ID" value="VAW78968.1"/>
    <property type="molecule type" value="Genomic_DNA"/>
</dbReference>
<dbReference type="EC" id="1.4.1.13" evidence="6"/>
<dbReference type="GO" id="GO:0016639">
    <property type="term" value="F:oxidoreductase activity, acting on the CH-NH2 group of donors, NAD or NADP as acceptor"/>
    <property type="evidence" value="ECO:0007669"/>
    <property type="project" value="InterPro"/>
</dbReference>
<accession>A0A3B0YDJ9</accession>
<dbReference type="PRINTS" id="PR00419">
    <property type="entry name" value="ADXRDTASE"/>
</dbReference>
<dbReference type="Gene3D" id="3.40.50.720">
    <property type="entry name" value="NAD(P)-binding Rossmann-like Domain"/>
    <property type="match status" value="1"/>
</dbReference>
<dbReference type="Pfam" id="PF14691">
    <property type="entry name" value="Fer4_20"/>
    <property type="match status" value="1"/>
</dbReference>
<sequence length="483" mass="53820">MGKPTGFLEYPRKDRGYKPVEERIKHFGEFVISLDEQELSTQGARCMDCGIPFCHDGCPVNNLIPDWNDLVYKGKWDKAIKVLHSTNNFPDFTGRICPAPCQEACTLNLIDDPVTIKTIECAIVDKAWENDWIQPKIAKQKTGRKIAVVGGGPAGMACAQQLARVGHDVTLFEKNDRFGGLLRYGIPDFKMEKRHIDRRVKQMEAEGVSFKPNMHIGVDISAQDLLRDFDAVALTGGSEHPRDLPVPGRDLDGVHFAMEFLPQQNHRVAGDEVPDDIAILATGKKVVVIGGGDTGSDCIGTSIRQGCDAVTQIEILPKPPEKEDKLLTWPEWPNKLRTSSSQEEGVTREWGVATKEFIGENGKLKKLHCIRVEWHKDDQGRWQMREIEGSDFEIEADLALLAMGFVHPVQEGLLNDLGVEYDPRGNVKGDTEGKHAYKTSIDKVFAAGDIRRGQSLVVWAIREGRQCARAVDEFLMGSSELPR</sequence>
<dbReference type="InterPro" id="IPR017896">
    <property type="entry name" value="4Fe4S_Fe-S-bd"/>
</dbReference>
<reference evidence="6" key="1">
    <citation type="submission" date="2018-06" db="EMBL/GenBank/DDBJ databases">
        <authorList>
            <person name="Zhirakovskaya E."/>
        </authorList>
    </citation>
    <scope>NUCLEOTIDE SEQUENCE</scope>
</reference>
<evidence type="ECO:0000259" key="5">
    <source>
        <dbReference type="PROSITE" id="PS51379"/>
    </source>
</evidence>
<dbReference type="Gene3D" id="1.10.1060.10">
    <property type="entry name" value="Alpha-helical ferredoxin"/>
    <property type="match status" value="1"/>
</dbReference>
<feature type="domain" description="4Fe-4S ferredoxin-type" evidence="5">
    <location>
        <begin position="37"/>
        <end position="68"/>
    </location>
</feature>
<dbReference type="GO" id="GO:0051536">
    <property type="term" value="F:iron-sulfur cluster binding"/>
    <property type="evidence" value="ECO:0007669"/>
    <property type="project" value="InterPro"/>
</dbReference>
<comment type="pathway">
    <text evidence="4">Amino-acid biosynthesis.</text>
</comment>
<dbReference type="AlphaFoldDB" id="A0A3B0YDJ9"/>
<evidence type="ECO:0000256" key="1">
    <source>
        <dbReference type="ARBA" id="ARBA00022605"/>
    </source>
</evidence>
<dbReference type="Gene3D" id="3.50.50.60">
    <property type="entry name" value="FAD/NAD(P)-binding domain"/>
    <property type="match status" value="1"/>
</dbReference>
<dbReference type="InterPro" id="IPR023753">
    <property type="entry name" value="FAD/NAD-binding_dom"/>
</dbReference>
<dbReference type="InterPro" id="IPR028261">
    <property type="entry name" value="DPD_II"/>
</dbReference>
<dbReference type="PROSITE" id="PS51379">
    <property type="entry name" value="4FE4S_FER_2"/>
    <property type="match status" value="1"/>
</dbReference>
<keyword evidence="1" id="KW-0028">Amino-acid biosynthesis</keyword>
<dbReference type="PANTHER" id="PTHR43100:SF1">
    <property type="entry name" value="GLUTAMATE SYNTHASE [NADPH] SMALL CHAIN"/>
    <property type="match status" value="1"/>
</dbReference>
<protein>
    <submittedName>
        <fullName evidence="6">Glutamate synthase [NADPH] small chain</fullName>
        <ecNumber evidence="6">1.4.1.13</ecNumber>
    </submittedName>
</protein>
<gene>
    <name evidence="6" type="ORF">MNBD_GAMMA14-701</name>
</gene>
<proteinExistence type="predicted"/>
<dbReference type="PANTHER" id="PTHR43100">
    <property type="entry name" value="GLUTAMATE SYNTHASE [NADPH] SMALL CHAIN"/>
    <property type="match status" value="1"/>
</dbReference>
<dbReference type="InterPro" id="IPR036188">
    <property type="entry name" value="FAD/NAD-bd_sf"/>
</dbReference>
<dbReference type="GO" id="GO:0004355">
    <property type="term" value="F:glutamate synthase (NADPH) activity"/>
    <property type="evidence" value="ECO:0007669"/>
    <property type="project" value="UniProtKB-EC"/>
</dbReference>
<keyword evidence="3" id="KW-0314">Glutamate biosynthesis</keyword>
<keyword evidence="2 6" id="KW-0560">Oxidoreductase</keyword>
<dbReference type="Pfam" id="PF07992">
    <property type="entry name" value="Pyr_redox_2"/>
    <property type="match status" value="1"/>
</dbReference>